<dbReference type="GO" id="GO:0000981">
    <property type="term" value="F:DNA-binding transcription factor activity, RNA polymerase II-specific"/>
    <property type="evidence" value="ECO:0007669"/>
    <property type="project" value="TreeGrafter"/>
</dbReference>
<proteinExistence type="predicted"/>
<feature type="compositionally biased region" description="Basic and acidic residues" evidence="8">
    <location>
        <begin position="1761"/>
        <end position="1776"/>
    </location>
</feature>
<dbReference type="SMART" id="SM00355">
    <property type="entry name" value="ZnF_C2H2"/>
    <property type="match status" value="19"/>
</dbReference>
<feature type="domain" description="C2H2-type" evidence="9">
    <location>
        <begin position="518"/>
        <end position="545"/>
    </location>
</feature>
<dbReference type="PANTHER" id="PTHR23226:SF416">
    <property type="entry name" value="FI01424P"/>
    <property type="match status" value="1"/>
</dbReference>
<feature type="domain" description="C2H2-type" evidence="9">
    <location>
        <begin position="907"/>
        <end position="935"/>
    </location>
</feature>
<feature type="compositionally biased region" description="Basic and acidic residues" evidence="8">
    <location>
        <begin position="1802"/>
        <end position="1822"/>
    </location>
</feature>
<feature type="domain" description="C2H2-type" evidence="9">
    <location>
        <begin position="350"/>
        <end position="377"/>
    </location>
</feature>
<feature type="domain" description="C2H2-type" evidence="9">
    <location>
        <begin position="574"/>
        <end position="601"/>
    </location>
</feature>
<dbReference type="PROSITE" id="PS00028">
    <property type="entry name" value="ZINC_FINGER_C2H2_1"/>
    <property type="match status" value="17"/>
</dbReference>
<feature type="domain" description="C2H2-type" evidence="9">
    <location>
        <begin position="602"/>
        <end position="625"/>
    </location>
</feature>
<comment type="caution">
    <text evidence="10">The sequence shown here is derived from an EMBL/GenBank/DDBJ whole genome shotgun (WGS) entry which is preliminary data.</text>
</comment>
<evidence type="ECO:0000313" key="10">
    <source>
        <dbReference type="EMBL" id="KAK3768344.1"/>
    </source>
</evidence>
<dbReference type="Pfam" id="PF00096">
    <property type="entry name" value="zf-C2H2"/>
    <property type="match status" value="8"/>
</dbReference>
<dbReference type="GO" id="GO:0008270">
    <property type="term" value="F:zinc ion binding"/>
    <property type="evidence" value="ECO:0007669"/>
    <property type="project" value="UniProtKB-KW"/>
</dbReference>
<evidence type="ECO:0000256" key="5">
    <source>
        <dbReference type="ARBA" id="ARBA00022833"/>
    </source>
</evidence>
<feature type="domain" description="C2H2-type" evidence="9">
    <location>
        <begin position="1221"/>
        <end position="1248"/>
    </location>
</feature>
<keyword evidence="3" id="KW-0677">Repeat</keyword>
<dbReference type="SUPFAM" id="SSF57667">
    <property type="entry name" value="beta-beta-alpha zinc fingers"/>
    <property type="match status" value="9"/>
</dbReference>
<feature type="domain" description="C2H2-type" evidence="9">
    <location>
        <begin position="546"/>
        <end position="573"/>
    </location>
</feature>
<feature type="domain" description="C2H2-type" evidence="9">
    <location>
        <begin position="434"/>
        <end position="461"/>
    </location>
</feature>
<feature type="domain" description="C2H2-type" evidence="9">
    <location>
        <begin position="279"/>
        <end position="307"/>
    </location>
</feature>
<dbReference type="EMBL" id="JAWDGP010004062">
    <property type="protein sequence ID" value="KAK3768344.1"/>
    <property type="molecule type" value="Genomic_DNA"/>
</dbReference>
<evidence type="ECO:0000313" key="11">
    <source>
        <dbReference type="Proteomes" id="UP001283361"/>
    </source>
</evidence>
<keyword evidence="11" id="KW-1185">Reference proteome</keyword>
<feature type="domain" description="C2H2-type" evidence="9">
    <location>
        <begin position="879"/>
        <end position="906"/>
    </location>
</feature>
<feature type="domain" description="C2H2-type" evidence="9">
    <location>
        <begin position="936"/>
        <end position="963"/>
    </location>
</feature>
<name>A0AAE1DF27_9GAST</name>
<dbReference type="GO" id="GO:0005634">
    <property type="term" value="C:nucleus"/>
    <property type="evidence" value="ECO:0007669"/>
    <property type="project" value="UniProtKB-SubCell"/>
</dbReference>
<evidence type="ECO:0000256" key="6">
    <source>
        <dbReference type="ARBA" id="ARBA00023242"/>
    </source>
</evidence>
<feature type="compositionally biased region" description="Polar residues" evidence="8">
    <location>
        <begin position="1750"/>
        <end position="1760"/>
    </location>
</feature>
<protein>
    <recommendedName>
        <fullName evidence="9">C2H2-type domain-containing protein</fullName>
    </recommendedName>
</protein>
<evidence type="ECO:0000259" key="9">
    <source>
        <dbReference type="PROSITE" id="PS50157"/>
    </source>
</evidence>
<evidence type="ECO:0000256" key="2">
    <source>
        <dbReference type="ARBA" id="ARBA00022723"/>
    </source>
</evidence>
<keyword evidence="5" id="KW-0862">Zinc</keyword>
<dbReference type="FunFam" id="3.30.160.60:FF:001443">
    <property type="entry name" value="Zinc finger protein 668"/>
    <property type="match status" value="1"/>
</dbReference>
<keyword evidence="4 7" id="KW-0863">Zinc-finger</keyword>
<dbReference type="Proteomes" id="UP001283361">
    <property type="component" value="Unassembled WGS sequence"/>
</dbReference>
<feature type="region of interest" description="Disordered" evidence="8">
    <location>
        <begin position="1685"/>
        <end position="1714"/>
    </location>
</feature>
<evidence type="ECO:0000256" key="3">
    <source>
        <dbReference type="ARBA" id="ARBA00022737"/>
    </source>
</evidence>
<dbReference type="PANTHER" id="PTHR23226">
    <property type="entry name" value="ZINC FINGER AND SCAN DOMAIN-CONTAINING"/>
    <property type="match status" value="1"/>
</dbReference>
<feature type="domain" description="C2H2-type" evidence="9">
    <location>
        <begin position="378"/>
        <end position="405"/>
    </location>
</feature>
<evidence type="ECO:0000256" key="7">
    <source>
        <dbReference type="PROSITE-ProRule" id="PRU00042"/>
    </source>
</evidence>
<accession>A0AAE1DF27</accession>
<dbReference type="GO" id="GO:0000978">
    <property type="term" value="F:RNA polymerase II cis-regulatory region sequence-specific DNA binding"/>
    <property type="evidence" value="ECO:0007669"/>
    <property type="project" value="TreeGrafter"/>
</dbReference>
<dbReference type="InterPro" id="IPR013087">
    <property type="entry name" value="Znf_C2H2_type"/>
</dbReference>
<feature type="domain" description="C2H2-type" evidence="9">
    <location>
        <begin position="490"/>
        <end position="517"/>
    </location>
</feature>
<reference evidence="10" key="1">
    <citation type="journal article" date="2023" name="G3 (Bethesda)">
        <title>A reference genome for the long-term kleptoplast-retaining sea slug Elysia crispata morphotype clarki.</title>
        <authorList>
            <person name="Eastman K.E."/>
            <person name="Pendleton A.L."/>
            <person name="Shaikh M.A."/>
            <person name="Suttiyut T."/>
            <person name="Ogas R."/>
            <person name="Tomko P."/>
            <person name="Gavelis G."/>
            <person name="Widhalm J.R."/>
            <person name="Wisecaver J.H."/>
        </authorList>
    </citation>
    <scope>NUCLEOTIDE SEQUENCE</scope>
    <source>
        <strain evidence="10">ECLA1</strain>
    </source>
</reference>
<gene>
    <name evidence="10" type="ORF">RRG08_031134</name>
</gene>
<organism evidence="10 11">
    <name type="scientific">Elysia crispata</name>
    <name type="common">lettuce slug</name>
    <dbReference type="NCBI Taxonomy" id="231223"/>
    <lineage>
        <taxon>Eukaryota</taxon>
        <taxon>Metazoa</taxon>
        <taxon>Spiralia</taxon>
        <taxon>Lophotrochozoa</taxon>
        <taxon>Mollusca</taxon>
        <taxon>Gastropoda</taxon>
        <taxon>Heterobranchia</taxon>
        <taxon>Euthyneura</taxon>
        <taxon>Panpulmonata</taxon>
        <taxon>Sacoglossa</taxon>
        <taxon>Placobranchoidea</taxon>
        <taxon>Plakobranchidae</taxon>
        <taxon>Elysia</taxon>
    </lineage>
</organism>
<evidence type="ECO:0000256" key="8">
    <source>
        <dbReference type="SAM" id="MobiDB-lite"/>
    </source>
</evidence>
<keyword evidence="6" id="KW-0539">Nucleus</keyword>
<feature type="compositionally biased region" description="Polar residues" evidence="8">
    <location>
        <begin position="1702"/>
        <end position="1714"/>
    </location>
</feature>
<feature type="domain" description="C2H2-type" evidence="9">
    <location>
        <begin position="321"/>
        <end position="349"/>
    </location>
</feature>
<comment type="subcellular location">
    <subcellularLocation>
        <location evidence="1">Nucleus</location>
    </subcellularLocation>
</comment>
<dbReference type="Gene3D" id="3.30.160.60">
    <property type="entry name" value="Classic Zinc Finger"/>
    <property type="match status" value="14"/>
</dbReference>
<dbReference type="PROSITE" id="PS50157">
    <property type="entry name" value="ZINC_FINGER_C2H2_2"/>
    <property type="match status" value="16"/>
</dbReference>
<dbReference type="InterPro" id="IPR036236">
    <property type="entry name" value="Znf_C2H2_sf"/>
</dbReference>
<feature type="compositionally biased region" description="Low complexity" evidence="8">
    <location>
        <begin position="1501"/>
        <end position="1513"/>
    </location>
</feature>
<dbReference type="FunFam" id="3.30.160.60:FF:000557">
    <property type="entry name" value="zinc finger and SCAN domain-containing protein 29"/>
    <property type="match status" value="1"/>
</dbReference>
<dbReference type="FunFam" id="3.30.160.60:FF:000446">
    <property type="entry name" value="Zinc finger protein"/>
    <property type="match status" value="2"/>
</dbReference>
<feature type="region of interest" description="Disordered" evidence="8">
    <location>
        <begin position="1499"/>
        <end position="1529"/>
    </location>
</feature>
<feature type="region of interest" description="Disordered" evidence="8">
    <location>
        <begin position="1750"/>
        <end position="1848"/>
    </location>
</feature>
<keyword evidence="2" id="KW-0479">Metal-binding</keyword>
<feature type="domain" description="C2H2-type" evidence="9">
    <location>
        <begin position="1283"/>
        <end position="1311"/>
    </location>
</feature>
<evidence type="ECO:0000256" key="4">
    <source>
        <dbReference type="ARBA" id="ARBA00022771"/>
    </source>
</evidence>
<feature type="domain" description="C2H2-type" evidence="9">
    <location>
        <begin position="462"/>
        <end position="489"/>
    </location>
</feature>
<evidence type="ECO:0000256" key="1">
    <source>
        <dbReference type="ARBA" id="ARBA00004123"/>
    </source>
</evidence>
<dbReference type="Pfam" id="PF13912">
    <property type="entry name" value="zf-C2H2_6"/>
    <property type="match status" value="2"/>
</dbReference>
<sequence>MKKAAKRSYASFSKGKNTASAKDLWGMHSAQQNGVSENLVNLKCVVEKIVSLHQAEMEQNQLNLGSTQDISHSQIVQSAPIDLQPSQSLEIKLEQQPVHIEQVYEESKDPKIESDEGEVQVIYLNVPETEEPQVLDLGSLLAQQGIQVVDQTEIHTIDEKDGANVFRAEDIIIEETSDNGNITMVAASQSEAQSAHALLNLANAQADTSSVQVSDILAAQRQAQEEEENATAGKALLELSADQNAGTYIVDENGTMIPLSDVRGETMLPVEDTGVTTIAICQCFCGREFISQEDLERHKAMHKVQGRNVPTSGEEIVSSSQSCTLCPAQFSSSRELVQHHKEAHPGEMPWECDICSKRYHKKVAMKAHMRVHNAMARYQCSTCKKVFYYKRAMTRHIKQHTCEKPFKCTICGEMLNTLWELRKHRINHQVRSLYHCDICSKVFKQKATLVVHSRVHTGQRPYTCDICNKSFSLKSTLTQHRRIHTGEKPNVCPICGQRFRQGSTMQAHMKRHTHDKPYICRYCRMRFAYQDELTEHELAHAHNKKWQCDECGMRFKNQSLLARHCRRHTNERPFVCEICSKSFVQSGSLRAHMRSHTNEKPYYCRMCSKAYATSGTLLLHIRKVHNLAAKTVKEVFPVNKHIEDQKVFTIRNKPLVGNEMVVHSDGMAAGGERVTVLIDETIDSNISATQDISGDKHNMDSISSNLNEAIQGEAEQSPNVIVVTSEGDFSVATSTQVDDVVMSAENSHGETTVTQQGFSKPTSGAEVLTKLEPLGEIWNTQDDGSEPVQVAAEVDISSHSLHSAQDRQEAALGLAELSLFGAGAAGGNANSADPASVQQQANQKTKTFFKEEEEDMNDPNVTKIILSKEGGVMNSQDPHQCPICHRIFGRKSIMVEHLRIHTDEKPYECDFCSAAFRQNAQLRSHIRNRHTKVERFQCSFCHKRFLSRSITIRHIKFHHKLKMKFCQEANPDWTVEAAVWCDDKFEFNIEDPQYLKVSKKNKATGKKAKKGALHTENSEGSQINSLADIVPPGQTLVVKVSDQGQITSSEVTVETTAVGSQGIAVDGEEAKMDQSLSSISARTVGTLTYATPGSKHDSDEMASDPNAIDSEYLGSQLLCGTCKMQFDSVSSLREHLSNIHNTTLAESDVSYVFEDGTNTEQNGTILGPVNVSNEIKDQVMSENQSGITLQDLKPVVVSIDALSQKKGRDGAVEDDDVECLNVCRMCSQGFYYRDDLDQHMKSHTDEEVESVGMHRCDTCSLVLKNTQEVAKHIQRCHGVSKIFSCSICDKEFFQESSVYRHMKFFHKWEIKIRGEINIPVIVKPAPKNLHSPAASSSGYTMPKTRTDRRKMGRYGKISAQGTVGAEVDKIIQDVVGPKVEVSDPATDTSLVKIELTDQEANLSDKSIVDSLKGSIAGKESQSPSFIIVRDAGLTEEGDTQKIVEKLMTLFRSKADGDGESNKIPKIVKVTTVGFSQDEMNIITETDLTEALSQIDEKYEASSSKSHTNTLSSLEIVSQSPGRKDENYSGKGYISTLQGKKRVVALGPANENARTVGEEIKSEITSASSEINVDSIIQKGTSGIANFPADSSLFKLLQNDSHSHLLTKVCSADGSSVAQKDQMHMSVKAINNISVSESEEFVQTSCGNQKISDKSRTVDIHQNVSQQNVLLEGFKKLDSLKNDLENEKREKSISKTGEGTVKVQGSVSKKSTISTLAAPAQDQGLSLKSLKTSKNTSNSTIDRQNALVESRTVNVSSTASEKISEGKVAKTETEKTNSSDQESNVPDVKIPKSTLKKAPRGKTTSEKSAERTEPSEPQPERRSSSGRLIKRKTFGDEIEDMSPLRKRYK</sequence>